<evidence type="ECO:0000313" key="2">
    <source>
        <dbReference type="EMBL" id="KAK2165899.1"/>
    </source>
</evidence>
<protein>
    <submittedName>
        <fullName evidence="2">Uncharacterized protein</fullName>
    </submittedName>
</protein>
<proteinExistence type="predicted"/>
<feature type="compositionally biased region" description="Basic and acidic residues" evidence="1">
    <location>
        <begin position="21"/>
        <end position="30"/>
    </location>
</feature>
<organism evidence="2 3">
    <name type="scientific">Paralvinella palmiformis</name>
    <dbReference type="NCBI Taxonomy" id="53620"/>
    <lineage>
        <taxon>Eukaryota</taxon>
        <taxon>Metazoa</taxon>
        <taxon>Spiralia</taxon>
        <taxon>Lophotrochozoa</taxon>
        <taxon>Annelida</taxon>
        <taxon>Polychaeta</taxon>
        <taxon>Sedentaria</taxon>
        <taxon>Canalipalpata</taxon>
        <taxon>Terebellida</taxon>
        <taxon>Terebelliformia</taxon>
        <taxon>Alvinellidae</taxon>
        <taxon>Paralvinella</taxon>
    </lineage>
</organism>
<gene>
    <name evidence="2" type="ORF">LSH36_44g02079</name>
</gene>
<dbReference type="Proteomes" id="UP001208570">
    <property type="component" value="Unassembled WGS sequence"/>
</dbReference>
<reference evidence="2" key="1">
    <citation type="journal article" date="2023" name="Mol. Biol. Evol.">
        <title>Third-Generation Sequencing Reveals the Adaptive Role of the Epigenome in Three Deep-Sea Polychaetes.</title>
        <authorList>
            <person name="Perez M."/>
            <person name="Aroh O."/>
            <person name="Sun Y."/>
            <person name="Lan Y."/>
            <person name="Juniper S.K."/>
            <person name="Young C.R."/>
            <person name="Angers B."/>
            <person name="Qian P.Y."/>
        </authorList>
    </citation>
    <scope>NUCLEOTIDE SEQUENCE</scope>
    <source>
        <strain evidence="2">P08H-3</strain>
    </source>
</reference>
<dbReference type="EMBL" id="JAODUP010000044">
    <property type="protein sequence ID" value="KAK2165899.1"/>
    <property type="molecule type" value="Genomic_DNA"/>
</dbReference>
<feature type="compositionally biased region" description="Basic and acidic residues" evidence="1">
    <location>
        <begin position="39"/>
        <end position="48"/>
    </location>
</feature>
<sequence length="102" mass="11550">MAALYTESNNQSQPTLNTNTDRLRKSHAENHPSGIGEESAAKNRERQHSPSRNNRHVAIMRSQRDVSTATSHTYDTNSYGNTMRPLYVQMNGFLVMSDEVHC</sequence>
<evidence type="ECO:0000313" key="3">
    <source>
        <dbReference type="Proteomes" id="UP001208570"/>
    </source>
</evidence>
<feature type="compositionally biased region" description="Polar residues" evidence="1">
    <location>
        <begin position="1"/>
        <end position="20"/>
    </location>
</feature>
<feature type="region of interest" description="Disordered" evidence="1">
    <location>
        <begin position="1"/>
        <end position="80"/>
    </location>
</feature>
<dbReference type="AlphaFoldDB" id="A0AAD9K6T5"/>
<accession>A0AAD9K6T5</accession>
<evidence type="ECO:0000256" key="1">
    <source>
        <dbReference type="SAM" id="MobiDB-lite"/>
    </source>
</evidence>
<keyword evidence="3" id="KW-1185">Reference proteome</keyword>
<feature type="compositionally biased region" description="Polar residues" evidence="1">
    <location>
        <begin position="65"/>
        <end position="80"/>
    </location>
</feature>
<comment type="caution">
    <text evidence="2">The sequence shown here is derived from an EMBL/GenBank/DDBJ whole genome shotgun (WGS) entry which is preliminary data.</text>
</comment>
<name>A0AAD9K6T5_9ANNE</name>